<dbReference type="GO" id="GO:0005886">
    <property type="term" value="C:plasma membrane"/>
    <property type="evidence" value="ECO:0007669"/>
    <property type="project" value="UniProtKB-SubCell"/>
</dbReference>
<feature type="transmembrane region" description="Helical" evidence="7">
    <location>
        <begin position="67"/>
        <end position="88"/>
    </location>
</feature>
<proteinExistence type="inferred from homology"/>
<dbReference type="Proteomes" id="UP000316096">
    <property type="component" value="Unassembled WGS sequence"/>
</dbReference>
<evidence type="ECO:0000256" key="1">
    <source>
        <dbReference type="ARBA" id="ARBA00004651"/>
    </source>
</evidence>
<keyword evidence="3" id="KW-1003">Cell membrane</keyword>
<feature type="transmembrane region" description="Helical" evidence="7">
    <location>
        <begin position="41"/>
        <end position="61"/>
    </location>
</feature>
<feature type="domain" description="YetF C-terminal" evidence="8">
    <location>
        <begin position="95"/>
        <end position="161"/>
    </location>
</feature>
<dbReference type="OrthoDB" id="9778331at2"/>
<evidence type="ECO:0000256" key="5">
    <source>
        <dbReference type="ARBA" id="ARBA00022989"/>
    </source>
</evidence>
<keyword evidence="10" id="KW-1185">Reference proteome</keyword>
<dbReference type="InterPro" id="IPR023090">
    <property type="entry name" value="UPF0702_alpha/beta_dom_sf"/>
</dbReference>
<dbReference type="PANTHER" id="PTHR34582:SF6">
    <property type="entry name" value="UPF0702 TRANSMEMBRANE PROTEIN YCAP"/>
    <property type="match status" value="1"/>
</dbReference>
<keyword evidence="5 7" id="KW-1133">Transmembrane helix</keyword>
<dbReference type="PANTHER" id="PTHR34582">
    <property type="entry name" value="UPF0702 TRANSMEMBRANE PROTEIN YCAP"/>
    <property type="match status" value="1"/>
</dbReference>
<protein>
    <submittedName>
        <fullName evidence="9">Uncharacterized membrane protein YcaP (DUF421 family)</fullName>
    </submittedName>
</protein>
<organism evidence="9 10">
    <name type="scientific">Actinoallomurus bryophytorum</name>
    <dbReference type="NCBI Taxonomy" id="1490222"/>
    <lineage>
        <taxon>Bacteria</taxon>
        <taxon>Bacillati</taxon>
        <taxon>Actinomycetota</taxon>
        <taxon>Actinomycetes</taxon>
        <taxon>Streptosporangiales</taxon>
        <taxon>Thermomonosporaceae</taxon>
        <taxon>Actinoallomurus</taxon>
    </lineage>
</organism>
<evidence type="ECO:0000256" key="4">
    <source>
        <dbReference type="ARBA" id="ARBA00022692"/>
    </source>
</evidence>
<comment type="caution">
    <text evidence="9">The sequence shown here is derived from an EMBL/GenBank/DDBJ whole genome shotgun (WGS) entry which is preliminary data.</text>
</comment>
<sequence>MWHDMLSVQIPIVEKVLRTVAVYVLIVLLFRVAGKRGLANLNTFDFVVIFLLSNVVQNAIIGSDNSLLGGVIGAVTLVAINALLNRWLAVDERAVRLLEGTPTTVIDDGLLLTRPLKRLGLRPGEVEHAIRVQNGETTGDVALGRLDPDGQFIIVLKSSAQNATRGDVAELETRLAAIEELLSTLAGRRPGAPRSPE</sequence>
<evidence type="ECO:0000256" key="2">
    <source>
        <dbReference type="ARBA" id="ARBA00006448"/>
    </source>
</evidence>
<keyword evidence="4 7" id="KW-0812">Transmembrane</keyword>
<dbReference type="AlphaFoldDB" id="A0A543CVF3"/>
<name>A0A543CVF3_9ACTN</name>
<evidence type="ECO:0000259" key="8">
    <source>
        <dbReference type="Pfam" id="PF04239"/>
    </source>
</evidence>
<dbReference type="RefSeq" id="WP_141960954.1">
    <property type="nucleotide sequence ID" value="NZ_VFOZ01000001.1"/>
</dbReference>
<evidence type="ECO:0000313" key="9">
    <source>
        <dbReference type="EMBL" id="TQM01077.1"/>
    </source>
</evidence>
<evidence type="ECO:0000256" key="7">
    <source>
        <dbReference type="SAM" id="Phobius"/>
    </source>
</evidence>
<evidence type="ECO:0000256" key="3">
    <source>
        <dbReference type="ARBA" id="ARBA00022475"/>
    </source>
</evidence>
<accession>A0A543CVF3</accession>
<dbReference type="Pfam" id="PF04239">
    <property type="entry name" value="DUF421"/>
    <property type="match status" value="1"/>
</dbReference>
<evidence type="ECO:0000313" key="10">
    <source>
        <dbReference type="Proteomes" id="UP000316096"/>
    </source>
</evidence>
<gene>
    <name evidence="9" type="ORF">FB559_6820</name>
</gene>
<comment type="subcellular location">
    <subcellularLocation>
        <location evidence="1">Cell membrane</location>
        <topology evidence="1">Multi-pass membrane protein</topology>
    </subcellularLocation>
</comment>
<comment type="similarity">
    <text evidence="2">Belongs to the UPF0702 family.</text>
</comment>
<dbReference type="InterPro" id="IPR007353">
    <property type="entry name" value="DUF421"/>
</dbReference>
<feature type="transmembrane region" description="Helical" evidence="7">
    <location>
        <begin position="16"/>
        <end position="34"/>
    </location>
</feature>
<dbReference type="EMBL" id="VFOZ01000001">
    <property type="protein sequence ID" value="TQM01077.1"/>
    <property type="molecule type" value="Genomic_DNA"/>
</dbReference>
<keyword evidence="6 7" id="KW-0472">Membrane</keyword>
<reference evidence="9 10" key="1">
    <citation type="submission" date="2019-06" db="EMBL/GenBank/DDBJ databases">
        <title>Sequencing the genomes of 1000 actinobacteria strains.</title>
        <authorList>
            <person name="Klenk H.-P."/>
        </authorList>
    </citation>
    <scope>NUCLEOTIDE SEQUENCE [LARGE SCALE GENOMIC DNA]</scope>
    <source>
        <strain evidence="9 10">DSM 102200</strain>
    </source>
</reference>
<evidence type="ECO:0000256" key="6">
    <source>
        <dbReference type="ARBA" id="ARBA00023136"/>
    </source>
</evidence>
<dbReference type="Gene3D" id="3.30.240.20">
    <property type="entry name" value="bsu07140 like domains"/>
    <property type="match status" value="1"/>
</dbReference>